<dbReference type="InterPro" id="IPR001296">
    <property type="entry name" value="Glyco_trans_1"/>
</dbReference>
<dbReference type="PANTHER" id="PTHR12526">
    <property type="entry name" value="GLYCOSYLTRANSFERASE"/>
    <property type="match status" value="1"/>
</dbReference>
<dbReference type="Pfam" id="PF00534">
    <property type="entry name" value="Glycos_transf_1"/>
    <property type="match status" value="1"/>
</dbReference>
<name>L8BAH0_RUBGE</name>
<dbReference type="Pfam" id="PF13579">
    <property type="entry name" value="Glyco_trans_4_4"/>
    <property type="match status" value="1"/>
</dbReference>
<evidence type="ECO:0000259" key="1">
    <source>
        <dbReference type="Pfam" id="PF00534"/>
    </source>
</evidence>
<feature type="domain" description="Glycosyltransferase subfamily 4-like N-terminal" evidence="2">
    <location>
        <begin position="20"/>
        <end position="160"/>
    </location>
</feature>
<dbReference type="SUPFAM" id="SSF53756">
    <property type="entry name" value="UDP-Glycosyltransferase/glycogen phosphorylase"/>
    <property type="match status" value="1"/>
</dbReference>
<gene>
    <name evidence="3" type="ORF">RGS1_10409</name>
</gene>
<dbReference type="Gene3D" id="3.40.50.2000">
    <property type="entry name" value="Glycogen Phosphorylase B"/>
    <property type="match status" value="2"/>
</dbReference>
<reference evidence="3" key="1">
    <citation type="submission" date="2012-02" db="EMBL/GenBank/DDBJ databases">
        <authorList>
            <person name="Genoscope - CEA"/>
        </authorList>
    </citation>
    <scope>NUCLEOTIDE SEQUENCE</scope>
    <source>
        <strain evidence="3">S1</strain>
    </source>
</reference>
<dbReference type="PANTHER" id="PTHR12526:SF635">
    <property type="entry name" value="GLYCOSYL TRANSFERASE GROUP 1"/>
    <property type="match status" value="1"/>
</dbReference>
<protein>
    <submittedName>
        <fullName evidence="3">Glycosyl transferase, group 1</fullName>
    </submittedName>
</protein>
<dbReference type="CDD" id="cd03801">
    <property type="entry name" value="GT4_PimA-like"/>
    <property type="match status" value="1"/>
</dbReference>
<proteinExistence type="predicted"/>
<organism evidence="3">
    <name type="scientific">Rubrivivax gelatinosus S1</name>
    <dbReference type="NCBI Taxonomy" id="1138313"/>
    <lineage>
        <taxon>Bacteria</taxon>
        <taxon>Pseudomonadati</taxon>
        <taxon>Pseudomonadota</taxon>
        <taxon>Betaproteobacteria</taxon>
        <taxon>Burkholderiales</taxon>
        <taxon>Sphaerotilaceae</taxon>
        <taxon>Rubrivivax</taxon>
    </lineage>
</organism>
<evidence type="ECO:0000313" key="3">
    <source>
        <dbReference type="EMBL" id="CCF78704.1"/>
    </source>
</evidence>
<sequence length="363" mass="38768">MSVLPGLRIALVGPLPPPEGGMANQTRQLGSLLAAAGARVEIVQTNAAYRPAWVGSVPVLRAGFRLVPYLWRLWRSAGRSDLMHVMANSGWSWHLFAMPAIRIASARSVPAIVNYRGGEAAGFLQTSARSVKATLAHAASLVVPSGFLREVFARHGVAAEIVPNIVDRARFRPGGGQRSATAHLVIARNLEPIYDNGTAIRALALVRQRHPQARLSIAGTGPERDALVNLAAELGVGDAVDFLGRLDREHMAALYVQADVALNPSTVDNMPNSVLEALACGVPVVSTDVGGVPYLVEHETTALLVPPRQPQALASAVCRVLEDPDLASRLRHNGLACVDRYTWDAVRAQLEAVYGRAVARQEG</sequence>
<dbReference type="InterPro" id="IPR028098">
    <property type="entry name" value="Glyco_trans_4-like_N"/>
</dbReference>
<evidence type="ECO:0000259" key="2">
    <source>
        <dbReference type="Pfam" id="PF13579"/>
    </source>
</evidence>
<feature type="domain" description="Glycosyl transferase family 1" evidence="1">
    <location>
        <begin position="198"/>
        <end position="334"/>
    </location>
</feature>
<dbReference type="GO" id="GO:0016757">
    <property type="term" value="F:glycosyltransferase activity"/>
    <property type="evidence" value="ECO:0007669"/>
    <property type="project" value="InterPro"/>
</dbReference>
<dbReference type="AlphaFoldDB" id="L8BAH0"/>
<accession>L8BAH0</accession>
<reference evidence="3" key="2">
    <citation type="submission" date="2013-02" db="EMBL/GenBank/DDBJ databases">
        <title>EmbRS an orphan two-component system to save Rubrivivax gelatinosus from drowning.</title>
        <authorList>
            <person name="Steunou A."/>
            <person name="Liotenberg S."/>
            <person name="Soler M."/>
            <person name="Briandet R."/>
            <person name="Barbe V."/>
            <person name="Astier C."/>
            <person name="Ouchane S."/>
        </authorList>
    </citation>
    <scope>NUCLEOTIDE SEQUENCE</scope>
    <source>
        <strain evidence="3">S1</strain>
    </source>
</reference>
<keyword evidence="3" id="KW-0808">Transferase</keyword>
<dbReference type="EMBL" id="FO082879">
    <property type="protein sequence ID" value="CCF78704.1"/>
    <property type="molecule type" value="Genomic_DNA"/>
</dbReference>